<comment type="caution">
    <text evidence="4">The sequence shown here is derived from an EMBL/GenBank/DDBJ whole genome shotgun (WGS) entry which is preliminary data.</text>
</comment>
<dbReference type="GO" id="GO:0005524">
    <property type="term" value="F:ATP binding"/>
    <property type="evidence" value="ECO:0007669"/>
    <property type="project" value="UniProtKB-KW"/>
</dbReference>
<dbReference type="PROSITE" id="PS00211">
    <property type="entry name" value="ABC_TRANSPORTER_1"/>
    <property type="match status" value="1"/>
</dbReference>
<dbReference type="SUPFAM" id="SSF52540">
    <property type="entry name" value="P-loop containing nucleoside triphosphate hydrolases"/>
    <property type="match status" value="1"/>
</dbReference>
<dbReference type="PROSITE" id="PS50893">
    <property type="entry name" value="ABC_TRANSPORTER_2"/>
    <property type="match status" value="1"/>
</dbReference>
<dbReference type="Gene3D" id="3.40.50.300">
    <property type="entry name" value="P-loop containing nucleotide triphosphate hydrolases"/>
    <property type="match status" value="1"/>
</dbReference>
<gene>
    <name evidence="4" type="ORF">ACFQ2K_21695</name>
</gene>
<dbReference type="Pfam" id="PF00005">
    <property type="entry name" value="ABC_tran"/>
    <property type="match status" value="1"/>
</dbReference>
<keyword evidence="2 4" id="KW-0067">ATP-binding</keyword>
<proteinExistence type="predicted"/>
<evidence type="ECO:0000259" key="3">
    <source>
        <dbReference type="PROSITE" id="PS50893"/>
    </source>
</evidence>
<dbReference type="InterPro" id="IPR027417">
    <property type="entry name" value="P-loop_NTPase"/>
</dbReference>
<dbReference type="PANTHER" id="PTHR42794">
    <property type="entry name" value="HEMIN IMPORT ATP-BINDING PROTEIN HMUV"/>
    <property type="match status" value="1"/>
</dbReference>
<protein>
    <submittedName>
        <fullName evidence="4">ABC transporter ATP-binding protein</fullName>
    </submittedName>
</protein>
<dbReference type="SMART" id="SM00382">
    <property type="entry name" value="AAA"/>
    <property type="match status" value="1"/>
</dbReference>
<sequence>MTSNRAVKAHDGASYRRGLNAERISVTLGGAQVVRELSLKVADGRFVGVVGPNGCGKSTFLKSIYKVVTPDSGTAVLDGLDLLASRPGAVFTRLAVVAQFNDLSFDFTVAEMVAMGRTPHKRLLQTTGERDREIVRRALRRVHMDEYAQRSFRTLSGGERQRVVLARALAQEPAFLILDEPTNHLDIKHQLEIFSIVRELGIGVLAALHDLPMAASYCDELYVLKEGAVVAHGPPDEVLTRELIHEVYEVECETYRNPVTGRLAIAYLDEHNRCLDAYDRPARRN</sequence>
<name>A0ABW2WYA3_9ACTN</name>
<evidence type="ECO:0000313" key="4">
    <source>
        <dbReference type="EMBL" id="MFD0624975.1"/>
    </source>
</evidence>
<dbReference type="Proteomes" id="UP001596915">
    <property type="component" value="Unassembled WGS sequence"/>
</dbReference>
<keyword evidence="1" id="KW-0547">Nucleotide-binding</keyword>
<feature type="domain" description="ABC transporter" evidence="3">
    <location>
        <begin position="19"/>
        <end position="251"/>
    </location>
</feature>
<evidence type="ECO:0000256" key="2">
    <source>
        <dbReference type="ARBA" id="ARBA00022840"/>
    </source>
</evidence>
<keyword evidence="5" id="KW-1185">Reference proteome</keyword>
<reference evidence="5" key="1">
    <citation type="journal article" date="2019" name="Int. J. Syst. Evol. Microbiol.">
        <title>The Global Catalogue of Microorganisms (GCM) 10K type strain sequencing project: providing services to taxonomists for standard genome sequencing and annotation.</title>
        <authorList>
            <consortium name="The Broad Institute Genomics Platform"/>
            <consortium name="The Broad Institute Genome Sequencing Center for Infectious Disease"/>
            <person name="Wu L."/>
            <person name="Ma J."/>
        </authorList>
    </citation>
    <scope>NUCLEOTIDE SEQUENCE [LARGE SCALE GENOMIC DNA]</scope>
    <source>
        <strain evidence="5">JCM 12607</strain>
    </source>
</reference>
<organism evidence="4 5">
    <name type="scientific">Streptomyces sanglieri</name>
    <dbReference type="NCBI Taxonomy" id="193460"/>
    <lineage>
        <taxon>Bacteria</taxon>
        <taxon>Bacillati</taxon>
        <taxon>Actinomycetota</taxon>
        <taxon>Actinomycetes</taxon>
        <taxon>Kitasatosporales</taxon>
        <taxon>Streptomycetaceae</taxon>
        <taxon>Streptomyces</taxon>
    </lineage>
</organism>
<evidence type="ECO:0000256" key="1">
    <source>
        <dbReference type="ARBA" id="ARBA00022741"/>
    </source>
</evidence>
<accession>A0ABW2WYA3</accession>
<dbReference type="EMBL" id="JBHTGL010000008">
    <property type="protein sequence ID" value="MFD0624975.1"/>
    <property type="molecule type" value="Genomic_DNA"/>
</dbReference>
<dbReference type="PANTHER" id="PTHR42794:SF2">
    <property type="entry name" value="ABC TRANSPORTER ATP-BINDING PROTEIN"/>
    <property type="match status" value="1"/>
</dbReference>
<dbReference type="InterPro" id="IPR003439">
    <property type="entry name" value="ABC_transporter-like_ATP-bd"/>
</dbReference>
<dbReference type="InterPro" id="IPR003593">
    <property type="entry name" value="AAA+_ATPase"/>
</dbReference>
<dbReference type="InterPro" id="IPR017871">
    <property type="entry name" value="ABC_transporter-like_CS"/>
</dbReference>
<evidence type="ECO:0000313" key="5">
    <source>
        <dbReference type="Proteomes" id="UP001596915"/>
    </source>
</evidence>